<evidence type="ECO:0000313" key="1">
    <source>
        <dbReference type="EMBL" id="ABY35553.1"/>
    </source>
</evidence>
<accession>A9WGM1</accession>
<dbReference type="EMBL" id="CP000909">
    <property type="protein sequence ID" value="ABY35553.1"/>
    <property type="molecule type" value="Genomic_DNA"/>
</dbReference>
<name>A9WGM1_CHLAA</name>
<dbReference type="Proteomes" id="UP000002008">
    <property type="component" value="Chromosome"/>
</dbReference>
<reference evidence="2" key="1">
    <citation type="journal article" date="2011" name="BMC Genomics">
        <title>Complete genome sequence of the filamentous anoxygenic phototrophic bacterium Chloroflexus aurantiacus.</title>
        <authorList>
            <person name="Tang K.H."/>
            <person name="Barry K."/>
            <person name="Chertkov O."/>
            <person name="Dalin E."/>
            <person name="Han C.S."/>
            <person name="Hauser L.J."/>
            <person name="Honchak B.M."/>
            <person name="Karbach L.E."/>
            <person name="Land M.L."/>
            <person name="Lapidus A."/>
            <person name="Larimer F.W."/>
            <person name="Mikhailova N."/>
            <person name="Pitluck S."/>
            <person name="Pierson B.K."/>
            <person name="Blankenship R.E."/>
        </authorList>
    </citation>
    <scope>NUCLEOTIDE SEQUENCE [LARGE SCALE GENOMIC DNA]</scope>
    <source>
        <strain evidence="2">ATCC 29366 / DSM 635 / J-10-fl</strain>
    </source>
</reference>
<dbReference type="EnsemblBacteria" id="ABY35553">
    <property type="protein sequence ID" value="ABY35553"/>
    <property type="gene ID" value="Caur_2344"/>
</dbReference>
<organism evidence="1 2">
    <name type="scientific">Chloroflexus aurantiacus (strain ATCC 29366 / DSM 635 / J-10-fl)</name>
    <dbReference type="NCBI Taxonomy" id="324602"/>
    <lineage>
        <taxon>Bacteria</taxon>
        <taxon>Bacillati</taxon>
        <taxon>Chloroflexota</taxon>
        <taxon>Chloroflexia</taxon>
        <taxon>Chloroflexales</taxon>
        <taxon>Chloroflexineae</taxon>
        <taxon>Chloroflexaceae</taxon>
        <taxon>Chloroflexus</taxon>
    </lineage>
</organism>
<protein>
    <submittedName>
        <fullName evidence="1">Uncharacterized protein</fullName>
    </submittedName>
</protein>
<keyword evidence="2" id="KW-1185">Reference proteome</keyword>
<dbReference type="KEGG" id="cau:Caur_2344"/>
<dbReference type="InParanoid" id="A9WGM1"/>
<proteinExistence type="predicted"/>
<dbReference type="HOGENOM" id="CLU_214971_0_0_0"/>
<evidence type="ECO:0000313" key="2">
    <source>
        <dbReference type="Proteomes" id="UP000002008"/>
    </source>
</evidence>
<dbReference type="AlphaFoldDB" id="A9WGM1"/>
<sequence>MMYYGGMMDAKTIVFGETAIDRLLQWLRASGEPKDVHELLLQYLEILCKLVTEESE</sequence>
<dbReference type="STRING" id="324602.Caur_2344"/>
<gene>
    <name evidence="1" type="ordered locus">Caur_2344</name>
</gene>
<dbReference type="PATRIC" id="fig|324602.8.peg.2655"/>